<keyword evidence="8 9" id="KW-0472">Membrane</keyword>
<dbReference type="PRINTS" id="PR01490">
    <property type="entry name" value="RTXTOXIND"/>
</dbReference>
<dbReference type="InterPro" id="IPR006144">
    <property type="entry name" value="Secretion_HlyD_CS"/>
</dbReference>
<dbReference type="GO" id="GO:0005886">
    <property type="term" value="C:plasma membrane"/>
    <property type="evidence" value="ECO:0007669"/>
    <property type="project" value="UniProtKB-SubCell"/>
</dbReference>
<comment type="similarity">
    <text evidence="2 9">Belongs to the membrane fusion protein (MFP) (TC 8.A.1) family.</text>
</comment>
<keyword evidence="6 9" id="KW-0812">Transmembrane</keyword>
<dbReference type="PATRIC" id="fig|80854.5.peg.3344"/>
<organism evidence="14 16">
    <name type="scientific">Moritella viscosa</name>
    <dbReference type="NCBI Taxonomy" id="80854"/>
    <lineage>
        <taxon>Bacteria</taxon>
        <taxon>Pseudomonadati</taxon>
        <taxon>Pseudomonadota</taxon>
        <taxon>Gammaproteobacteria</taxon>
        <taxon>Alteromonadales</taxon>
        <taxon>Moritellaceae</taxon>
        <taxon>Moritella</taxon>
    </lineage>
</organism>
<dbReference type="Pfam" id="PF25994">
    <property type="entry name" value="HH_AprE"/>
    <property type="match status" value="1"/>
</dbReference>
<name>A0A090IIU5_9GAMM</name>
<dbReference type="GO" id="GO:0009306">
    <property type="term" value="P:protein secretion"/>
    <property type="evidence" value="ECO:0007669"/>
    <property type="project" value="InterPro"/>
</dbReference>
<dbReference type="InterPro" id="IPR058781">
    <property type="entry name" value="HH_AprE-like"/>
</dbReference>
<dbReference type="OrthoDB" id="9775513at2"/>
<dbReference type="EMBL" id="FPLD01000082">
    <property type="protein sequence ID" value="SGZ06682.1"/>
    <property type="molecule type" value="Genomic_DNA"/>
</dbReference>
<evidence type="ECO:0000259" key="11">
    <source>
        <dbReference type="Pfam" id="PF25994"/>
    </source>
</evidence>
<reference evidence="13 15" key="2">
    <citation type="submission" date="2016-11" db="EMBL/GenBank/DDBJ databases">
        <authorList>
            <person name="Klemetsen T."/>
        </authorList>
    </citation>
    <scope>NUCLEOTIDE SEQUENCE [LARGE SCALE GENOMIC DNA]</scope>
    <source>
        <strain evidence="13">MT 2528</strain>
    </source>
</reference>
<feature type="domain" description="AprE-like beta-barrel" evidence="12">
    <location>
        <begin position="344"/>
        <end position="431"/>
    </location>
</feature>
<dbReference type="Proteomes" id="UP000183794">
    <property type="component" value="Unassembled WGS sequence"/>
</dbReference>
<evidence type="ECO:0000256" key="8">
    <source>
        <dbReference type="ARBA" id="ARBA00023136"/>
    </source>
</evidence>
<sequence>MKISKKDLEMADDVYGAMLAQTPQVHRLTIWALAAFVLSFIIWAYFAKLDRVATGMGKVVPSSQIQIIQSLDGGILQQLYVTEGMVVRKDQPLARIDDTRFRADLAEQRQEVDSLRADIIRLRSELASILVADVPDWKLQIKIAKKTLIFPDDLNQNLPHLVERQQDEYQTGLDSLSNQVAIQGQQIQQRHEESRELKSKIKTLEISYKLALREIELTRPLAEKNIVPEVELLKLERSVNSIKGELNSIRLLVPKLKAAMAEAVLKRREAVLNYRADAREQLNELQDQFSRITEAQVGVKDKVEKALIISPVVGTIKTLHITTMGGVVQPGQVLLEIVPTEDKLLIEAKIKPKDIAFIHLGLPAVVKITAYDFTRYGGLKGVVEHISADTTQDEDGNSFYIIRVRTKISDIQGNHDMPIIPGMMTSVDVMIGKRTVLEYILNPVLRAKAMALREL</sequence>
<evidence type="ECO:0000256" key="5">
    <source>
        <dbReference type="ARBA" id="ARBA00022519"/>
    </source>
</evidence>
<proteinExistence type="inferred from homology"/>
<evidence type="ECO:0000256" key="4">
    <source>
        <dbReference type="ARBA" id="ARBA00022475"/>
    </source>
</evidence>
<keyword evidence="4 9" id="KW-1003">Cell membrane</keyword>
<evidence type="ECO:0000313" key="13">
    <source>
        <dbReference type="EMBL" id="SGY95029.1"/>
    </source>
</evidence>
<dbReference type="PANTHER" id="PTHR30386:SF26">
    <property type="entry name" value="TRANSPORT PROTEIN COMB"/>
    <property type="match status" value="1"/>
</dbReference>
<dbReference type="GeneID" id="61296733"/>
<dbReference type="Pfam" id="PF26002">
    <property type="entry name" value="Beta-barrel_AprE"/>
    <property type="match status" value="1"/>
</dbReference>
<keyword evidence="15" id="KW-1185">Reference proteome</keyword>
<feature type="domain" description="AprE-like long alpha-helical hairpin" evidence="11">
    <location>
        <begin position="102"/>
        <end position="301"/>
    </location>
</feature>
<dbReference type="KEGG" id="mvs:MVIS_3160"/>
<dbReference type="PANTHER" id="PTHR30386">
    <property type="entry name" value="MEMBRANE FUSION SUBUNIT OF EMRAB-TOLC MULTIDRUG EFFLUX PUMP"/>
    <property type="match status" value="1"/>
</dbReference>
<dbReference type="Gene3D" id="2.40.30.170">
    <property type="match status" value="1"/>
</dbReference>
<dbReference type="PROSITE" id="PS00543">
    <property type="entry name" value="HLYD_FAMILY"/>
    <property type="match status" value="1"/>
</dbReference>
<dbReference type="Gene3D" id="1.10.287.470">
    <property type="entry name" value="Helix hairpin bin"/>
    <property type="match status" value="1"/>
</dbReference>
<evidence type="ECO:0000256" key="2">
    <source>
        <dbReference type="ARBA" id="ARBA00009477"/>
    </source>
</evidence>
<feature type="coiled-coil region" evidence="10">
    <location>
        <begin position="268"/>
        <end position="295"/>
    </location>
</feature>
<evidence type="ECO:0000256" key="3">
    <source>
        <dbReference type="ARBA" id="ARBA00022448"/>
    </source>
</evidence>
<keyword evidence="5 9" id="KW-0997">Cell inner membrane</keyword>
<dbReference type="HOGENOM" id="CLU_023976_8_0_6"/>
<keyword evidence="3 9" id="KW-0813">Transport</keyword>
<evidence type="ECO:0000313" key="14">
    <source>
        <dbReference type="EMBL" id="SGZ06682.1"/>
    </source>
</evidence>
<gene>
    <name evidence="13" type="ORF">MT2528_2898</name>
    <name evidence="14" type="ORF">NVI5450_3092</name>
</gene>
<evidence type="ECO:0000256" key="10">
    <source>
        <dbReference type="SAM" id="Coils"/>
    </source>
</evidence>
<evidence type="ECO:0000259" key="12">
    <source>
        <dbReference type="Pfam" id="PF26002"/>
    </source>
</evidence>
<dbReference type="SUPFAM" id="SSF111369">
    <property type="entry name" value="HlyD-like secretion proteins"/>
    <property type="match status" value="1"/>
</dbReference>
<accession>A0A090IIU5</accession>
<evidence type="ECO:0000256" key="6">
    <source>
        <dbReference type="ARBA" id="ARBA00022692"/>
    </source>
</evidence>
<dbReference type="EMBL" id="FPLJ01000064">
    <property type="protein sequence ID" value="SGY95029.1"/>
    <property type="molecule type" value="Genomic_DNA"/>
</dbReference>
<feature type="transmembrane region" description="Helical" evidence="9">
    <location>
        <begin position="28"/>
        <end position="46"/>
    </location>
</feature>
<evidence type="ECO:0000256" key="9">
    <source>
        <dbReference type="RuleBase" id="RU365093"/>
    </source>
</evidence>
<dbReference type="InterPro" id="IPR010129">
    <property type="entry name" value="T1SS_HlyD"/>
</dbReference>
<comment type="subcellular location">
    <subcellularLocation>
        <location evidence="1 9">Cell inner membrane</location>
        <topology evidence="1 9">Single-pass membrane protein</topology>
    </subcellularLocation>
</comment>
<keyword evidence="10" id="KW-0175">Coiled coil</keyword>
<evidence type="ECO:0000313" key="16">
    <source>
        <dbReference type="Proteomes" id="UP000183794"/>
    </source>
</evidence>
<keyword evidence="7 9" id="KW-1133">Transmembrane helix</keyword>
<dbReference type="NCBIfam" id="TIGR01843">
    <property type="entry name" value="type_I_hlyD"/>
    <property type="match status" value="1"/>
</dbReference>
<dbReference type="STRING" id="80854.MVIS_3160"/>
<reference evidence="14 16" key="1">
    <citation type="submission" date="2016-11" db="EMBL/GenBank/DDBJ databases">
        <authorList>
            <person name="Jaros S."/>
            <person name="Januszkiewicz K."/>
            <person name="Wedrychowicz H."/>
        </authorList>
    </citation>
    <scope>NUCLEOTIDE SEQUENCE [LARGE SCALE GENOMIC DNA]</scope>
    <source>
        <strain evidence="14">NVI 5450</strain>
    </source>
</reference>
<protein>
    <recommendedName>
        <fullName evidence="9">Membrane fusion protein (MFP) family protein</fullName>
    </recommendedName>
</protein>
<dbReference type="Proteomes" id="UP000182660">
    <property type="component" value="Unassembled WGS sequence"/>
</dbReference>
<dbReference type="InterPro" id="IPR050739">
    <property type="entry name" value="MFP"/>
</dbReference>
<evidence type="ECO:0000256" key="7">
    <source>
        <dbReference type="ARBA" id="ARBA00022989"/>
    </source>
</evidence>
<dbReference type="InterPro" id="IPR058982">
    <property type="entry name" value="Beta-barrel_AprE"/>
</dbReference>
<evidence type="ECO:0000256" key="1">
    <source>
        <dbReference type="ARBA" id="ARBA00004377"/>
    </source>
</evidence>
<evidence type="ECO:0000313" key="15">
    <source>
        <dbReference type="Proteomes" id="UP000182660"/>
    </source>
</evidence>
<dbReference type="AlphaFoldDB" id="A0A090IIU5"/>
<dbReference type="RefSeq" id="WP_045111208.1">
    <property type="nucleotide sequence ID" value="NZ_CAWQZC010000033.1"/>
</dbReference>
<dbReference type="Gene3D" id="2.40.50.100">
    <property type="match status" value="1"/>
</dbReference>